<dbReference type="PaxDb" id="610130-Closa_2944"/>
<evidence type="ECO:0000256" key="1">
    <source>
        <dbReference type="PROSITE-ProRule" id="PRU00339"/>
    </source>
</evidence>
<dbReference type="PROSITE" id="PS50005">
    <property type="entry name" value="TPR"/>
    <property type="match status" value="1"/>
</dbReference>
<dbReference type="eggNOG" id="ENOG5030J1F">
    <property type="taxonomic scope" value="Bacteria"/>
</dbReference>
<evidence type="ECO:0000313" key="3">
    <source>
        <dbReference type="Proteomes" id="UP000001662"/>
    </source>
</evidence>
<accession>D9R748</accession>
<dbReference type="Gene3D" id="1.25.40.10">
    <property type="entry name" value="Tetratricopeptide repeat domain"/>
    <property type="match status" value="1"/>
</dbReference>
<keyword evidence="3" id="KW-1185">Reference proteome</keyword>
<sequence>MKELSISESKKELNALCTSVRRLVLAGEYRECERLIFDAMGKYPHAAEPHNLIGIVLEKEGDHITAMKHFRAAWALDPAYLPARQNLDSFGTFFSRGNTAFDESDCPEEDQVKCATEYDAQGIGHVVRRK</sequence>
<dbReference type="SUPFAM" id="SSF48452">
    <property type="entry name" value="TPR-like"/>
    <property type="match status" value="1"/>
</dbReference>
<gene>
    <name evidence="2" type="ordered locus">Closa_2944</name>
</gene>
<dbReference type="AlphaFoldDB" id="D9R748"/>
<dbReference type="KEGG" id="csh:Closa_2944"/>
<dbReference type="Proteomes" id="UP000001662">
    <property type="component" value="Chromosome"/>
</dbReference>
<dbReference type="HOGENOM" id="CLU_140954_0_0_9"/>
<dbReference type="InterPro" id="IPR011990">
    <property type="entry name" value="TPR-like_helical_dom_sf"/>
</dbReference>
<feature type="repeat" description="TPR" evidence="1">
    <location>
        <begin position="47"/>
        <end position="80"/>
    </location>
</feature>
<evidence type="ECO:0000313" key="2">
    <source>
        <dbReference type="EMBL" id="ADL05480.1"/>
    </source>
</evidence>
<reference evidence="2" key="1">
    <citation type="submission" date="2010-07" db="EMBL/GenBank/DDBJ databases">
        <title>Complete sequence of Clostridium saccharolyticum WM1.</title>
        <authorList>
            <consortium name="US DOE Joint Genome Institute"/>
            <person name="Lucas S."/>
            <person name="Copeland A."/>
            <person name="Lapidus A."/>
            <person name="Cheng J.-F."/>
            <person name="Bruce D."/>
            <person name="Goodwin L."/>
            <person name="Pitluck S."/>
            <person name="Chertkov O."/>
            <person name="Detter J.C."/>
            <person name="Han C."/>
            <person name="Tapia R."/>
            <person name="Land M."/>
            <person name="Hauser L."/>
            <person name="Chang Y.-J."/>
            <person name="Jeffries C."/>
            <person name="Kyrpides N."/>
            <person name="Ivanova N."/>
            <person name="Mikhailova N."/>
            <person name="Mouttaki H."/>
            <person name="Lin L."/>
            <person name="Zhou J."/>
            <person name="Hemme C.L."/>
            <person name="Woyke T."/>
        </authorList>
    </citation>
    <scope>NUCLEOTIDE SEQUENCE [LARGE SCALE GENOMIC DNA]</scope>
    <source>
        <strain evidence="2">WM1</strain>
    </source>
</reference>
<dbReference type="InterPro" id="IPR019734">
    <property type="entry name" value="TPR_rpt"/>
</dbReference>
<dbReference type="STRING" id="610130.Closa_2944"/>
<organism evidence="2 3">
    <name type="scientific">Lacrimispora saccharolytica (strain ATCC 35040 / DSM 2544 / NRCC 2533 / WM1)</name>
    <name type="common">Clostridium saccharolyticum</name>
    <dbReference type="NCBI Taxonomy" id="610130"/>
    <lineage>
        <taxon>Bacteria</taxon>
        <taxon>Bacillati</taxon>
        <taxon>Bacillota</taxon>
        <taxon>Clostridia</taxon>
        <taxon>Lachnospirales</taxon>
        <taxon>Lachnospiraceae</taxon>
        <taxon>Lacrimispora</taxon>
    </lineage>
</organism>
<protein>
    <recommendedName>
        <fullName evidence="4">Tetratricopeptide repeat protein</fullName>
    </recommendedName>
</protein>
<dbReference type="RefSeq" id="WP_013273564.1">
    <property type="nucleotide sequence ID" value="NC_014376.1"/>
</dbReference>
<evidence type="ECO:0008006" key="4">
    <source>
        <dbReference type="Google" id="ProtNLM"/>
    </source>
</evidence>
<name>D9R748_LACSW</name>
<keyword evidence="1" id="KW-0802">TPR repeat</keyword>
<dbReference type="EMBL" id="CP002109">
    <property type="protein sequence ID" value="ADL05480.1"/>
    <property type="molecule type" value="Genomic_DNA"/>
</dbReference>
<proteinExistence type="predicted"/>
<dbReference type="OrthoDB" id="1690769at2"/>